<reference evidence="1 2" key="1">
    <citation type="submission" date="2020-12" db="EMBL/GenBank/DDBJ databases">
        <title>WGS of Thermoactinomyces spp.</title>
        <authorList>
            <person name="Cheng K."/>
        </authorList>
    </citation>
    <scope>NUCLEOTIDE SEQUENCE [LARGE SCALE GENOMIC DNA]</scope>
    <source>
        <strain evidence="2">CICC 10671\DSM 43846</strain>
    </source>
</reference>
<protein>
    <submittedName>
        <fullName evidence="1">Uncharacterized protein</fullName>
    </submittedName>
</protein>
<accession>A0A8I1ADH0</accession>
<evidence type="ECO:0000313" key="1">
    <source>
        <dbReference type="EMBL" id="MBH8595856.1"/>
    </source>
</evidence>
<gene>
    <name evidence="1" type="ORF">I8U20_10985</name>
</gene>
<sequence length="101" mass="11688">MGIQEKISRIADREEKKIRSLLNMEPQPYLTKSNDICAFCYQEKKRSEIKICQDPAGLWDDGIKACKECVEKLDLIELYNKKAIDYHGLTLAILRIRGEKA</sequence>
<evidence type="ECO:0000313" key="2">
    <source>
        <dbReference type="Proteomes" id="UP000633619"/>
    </source>
</evidence>
<proteinExistence type="predicted"/>
<dbReference type="AlphaFoldDB" id="A0A8I1ADH0"/>
<dbReference type="RefSeq" id="WP_181732722.1">
    <property type="nucleotide sequence ID" value="NZ_JAECVW010000007.1"/>
</dbReference>
<dbReference type="EMBL" id="JAECVW010000007">
    <property type="protein sequence ID" value="MBH8595856.1"/>
    <property type="molecule type" value="Genomic_DNA"/>
</dbReference>
<comment type="caution">
    <text evidence="1">The sequence shown here is derived from an EMBL/GenBank/DDBJ whole genome shotgun (WGS) entry which is preliminary data.</text>
</comment>
<name>A0A8I1ADH0_THEIN</name>
<keyword evidence="2" id="KW-1185">Reference proteome</keyword>
<organism evidence="1 2">
    <name type="scientific">Thermoactinomyces intermedius</name>
    <dbReference type="NCBI Taxonomy" id="2024"/>
    <lineage>
        <taxon>Bacteria</taxon>
        <taxon>Bacillati</taxon>
        <taxon>Bacillota</taxon>
        <taxon>Bacilli</taxon>
        <taxon>Bacillales</taxon>
        <taxon>Thermoactinomycetaceae</taxon>
        <taxon>Thermoactinomyces</taxon>
    </lineage>
</organism>
<dbReference type="Proteomes" id="UP000633619">
    <property type="component" value="Unassembled WGS sequence"/>
</dbReference>